<keyword evidence="3" id="KW-0663">Pyridoxal phosphate</keyword>
<dbReference type="OrthoDB" id="728at2759"/>
<evidence type="ECO:0000256" key="3">
    <source>
        <dbReference type="ARBA" id="ARBA00022898"/>
    </source>
</evidence>
<accession>A0A163KIZ2</accession>
<dbReference type="GO" id="GO:0044272">
    <property type="term" value="P:sulfur compound biosynthetic process"/>
    <property type="evidence" value="ECO:0007669"/>
    <property type="project" value="UniProtKB-ARBA"/>
</dbReference>
<evidence type="ECO:0000256" key="4">
    <source>
        <dbReference type="PROSITE-ProRule" id="PRU00703"/>
    </source>
</evidence>
<dbReference type="SUPFAM" id="SSF53686">
    <property type="entry name" value="Tryptophan synthase beta subunit-like PLP-dependent enzymes"/>
    <property type="match status" value="1"/>
</dbReference>
<comment type="cofactor">
    <cofactor evidence="1">
        <name>pyridoxal 5'-phosphate</name>
        <dbReference type="ChEBI" id="CHEBI:597326"/>
    </cofactor>
</comment>
<organism evidence="6">
    <name type="scientific">Absidia glauca</name>
    <name type="common">Pin mould</name>
    <dbReference type="NCBI Taxonomy" id="4829"/>
    <lineage>
        <taxon>Eukaryota</taxon>
        <taxon>Fungi</taxon>
        <taxon>Fungi incertae sedis</taxon>
        <taxon>Mucoromycota</taxon>
        <taxon>Mucoromycotina</taxon>
        <taxon>Mucoromycetes</taxon>
        <taxon>Mucorales</taxon>
        <taxon>Cunninghamellaceae</taxon>
        <taxon>Absidia</taxon>
    </lineage>
</organism>
<dbReference type="InterPro" id="IPR036052">
    <property type="entry name" value="TrpB-like_PALP_sf"/>
</dbReference>
<dbReference type="SUPFAM" id="SSF54631">
    <property type="entry name" value="CBS-domain pair"/>
    <property type="match status" value="1"/>
</dbReference>
<dbReference type="CDD" id="cd04608">
    <property type="entry name" value="CBS_pair_CBS"/>
    <property type="match status" value="1"/>
</dbReference>
<proteinExistence type="inferred from homology"/>
<keyword evidence="7" id="KW-1185">Reference proteome</keyword>
<dbReference type="EMBL" id="LT554895">
    <property type="protein sequence ID" value="SAM08423.1"/>
    <property type="molecule type" value="Genomic_DNA"/>
</dbReference>
<evidence type="ECO:0000256" key="1">
    <source>
        <dbReference type="ARBA" id="ARBA00001933"/>
    </source>
</evidence>
<protein>
    <recommendedName>
        <fullName evidence="5">CBS domain-containing protein</fullName>
    </recommendedName>
</protein>
<dbReference type="FunFam" id="3.40.50.1100:FF:000118">
    <property type="entry name" value="Related to CYS4-cystathionine beta-synthase"/>
    <property type="match status" value="1"/>
</dbReference>
<dbReference type="PANTHER" id="PTHR42115">
    <property type="entry name" value="BETA-SYNTHASE (BETA-THIONASE), PUTATIVE (AFU_ORTHOLOGUE AFUA_3G08420)-RELATED"/>
    <property type="match status" value="1"/>
</dbReference>
<evidence type="ECO:0000259" key="5">
    <source>
        <dbReference type="PROSITE" id="PS51371"/>
    </source>
</evidence>
<comment type="similarity">
    <text evidence="2">Belongs to the cysteine synthase/cystathionine beta-synthase family.</text>
</comment>
<reference evidence="6" key="1">
    <citation type="submission" date="2016-04" db="EMBL/GenBank/DDBJ databases">
        <authorList>
            <person name="Evans L.H."/>
            <person name="Alamgir A."/>
            <person name="Owens N."/>
            <person name="Weber N.D."/>
            <person name="Virtaneva K."/>
            <person name="Barbian K."/>
            <person name="Babar A."/>
            <person name="Rosenke K."/>
        </authorList>
    </citation>
    <scope>NUCLEOTIDE SEQUENCE [LARGE SCALE GENOMIC DNA]</scope>
    <source>
        <strain evidence="6">CBS 101.48</strain>
    </source>
</reference>
<evidence type="ECO:0000256" key="2">
    <source>
        <dbReference type="ARBA" id="ARBA00007103"/>
    </source>
</evidence>
<dbReference type="Pfam" id="PF00571">
    <property type="entry name" value="CBS"/>
    <property type="match status" value="1"/>
</dbReference>
<sequence>MSRRLIREEGLLCGGSSGTAMYAACQAAKELKAGQRCVVILPDSVRNYMTKFLNDDWMRNNGFTDEKFEAQSFEKKAEADYGGAVVGNLGLAEAVSVDADTTCREAIETMKTKGFDQLPVTAGSHHRLRGLVTMGNILARIASGKATPSSPVSQVMFKFTNGRSHFEEITVDTPLDKLTRFFETNSSALVTEKSDGGLKVKHVVTKVDLLSYLVKHVKT</sequence>
<dbReference type="AlphaFoldDB" id="A0A163KIZ2"/>
<keyword evidence="4" id="KW-0129">CBS domain</keyword>
<dbReference type="GO" id="GO:0009069">
    <property type="term" value="P:serine family amino acid metabolic process"/>
    <property type="evidence" value="ECO:0007669"/>
    <property type="project" value="UniProtKB-ARBA"/>
</dbReference>
<name>A0A163KIZ2_ABSGL</name>
<dbReference type="Proteomes" id="UP000078561">
    <property type="component" value="Unassembled WGS sequence"/>
</dbReference>
<dbReference type="InterPro" id="IPR000644">
    <property type="entry name" value="CBS_dom"/>
</dbReference>
<dbReference type="STRING" id="4829.A0A163KIZ2"/>
<evidence type="ECO:0000313" key="7">
    <source>
        <dbReference type="Proteomes" id="UP000078561"/>
    </source>
</evidence>
<feature type="domain" description="CBS" evidence="5">
    <location>
        <begin position="90"/>
        <end position="147"/>
    </location>
</feature>
<dbReference type="InParanoid" id="A0A163KIZ2"/>
<evidence type="ECO:0000313" key="6">
    <source>
        <dbReference type="EMBL" id="SAM08423.1"/>
    </source>
</evidence>
<dbReference type="PANTHER" id="PTHR42115:SF1">
    <property type="entry name" value="BETA-SYNTHASE (BETA-THIONASE), PUTATIVE (AFU_ORTHOLOGUE AFUA_3G08420)-RELATED"/>
    <property type="match status" value="1"/>
</dbReference>
<dbReference type="PROSITE" id="PS51371">
    <property type="entry name" value="CBS"/>
    <property type="match status" value="1"/>
</dbReference>
<dbReference type="InterPro" id="IPR046353">
    <property type="entry name" value="CBS_C"/>
</dbReference>
<dbReference type="Gene3D" id="3.40.50.1100">
    <property type="match status" value="1"/>
</dbReference>
<dbReference type="InterPro" id="IPR046342">
    <property type="entry name" value="CBS_dom_sf"/>
</dbReference>
<dbReference type="Gene3D" id="3.10.580.10">
    <property type="entry name" value="CBS-domain"/>
    <property type="match status" value="1"/>
</dbReference>
<dbReference type="GO" id="GO:0006534">
    <property type="term" value="P:cysteine metabolic process"/>
    <property type="evidence" value="ECO:0007669"/>
    <property type="project" value="UniProtKB-ARBA"/>
</dbReference>
<dbReference type="SMART" id="SM00116">
    <property type="entry name" value="CBS"/>
    <property type="match status" value="1"/>
</dbReference>
<gene>
    <name evidence="6" type="primary">ABSGL_14086.1 scaffold 14385</name>
</gene>